<evidence type="ECO:0000256" key="6">
    <source>
        <dbReference type="ARBA" id="ARBA00025643"/>
    </source>
</evidence>
<evidence type="ECO:0000256" key="5">
    <source>
        <dbReference type="ARBA" id="ARBA00022764"/>
    </source>
</evidence>
<dbReference type="InterPro" id="IPR039246">
    <property type="entry name" value="Flagellar_FlgA"/>
</dbReference>
<keyword evidence="9" id="KW-0282">Flagellum</keyword>
<evidence type="ECO:0000259" key="8">
    <source>
        <dbReference type="SMART" id="SM00858"/>
    </source>
</evidence>
<comment type="similarity">
    <text evidence="2 7">Belongs to the FlgA family.</text>
</comment>
<dbReference type="Gene3D" id="3.90.1210.10">
    <property type="entry name" value="Antifreeze-like/N-acetylneuraminic acid synthase C-terminal domain"/>
    <property type="match status" value="1"/>
</dbReference>
<keyword evidence="9" id="KW-0969">Cilium</keyword>
<feature type="signal peptide" evidence="7">
    <location>
        <begin position="1"/>
        <end position="20"/>
    </location>
</feature>
<dbReference type="RefSeq" id="WP_129471952.1">
    <property type="nucleotide sequence ID" value="NZ_SAWZ01000008.1"/>
</dbReference>
<evidence type="ECO:0000256" key="4">
    <source>
        <dbReference type="ARBA" id="ARBA00022729"/>
    </source>
</evidence>
<dbReference type="GO" id="GO:0042597">
    <property type="term" value="C:periplasmic space"/>
    <property type="evidence" value="ECO:0007669"/>
    <property type="project" value="UniProtKB-SubCell"/>
</dbReference>
<organism evidence="9 10">
    <name type="scientific">Pseudoxanthomonas composti</name>
    <dbReference type="NCBI Taxonomy" id="2137479"/>
    <lineage>
        <taxon>Bacteria</taxon>
        <taxon>Pseudomonadati</taxon>
        <taxon>Pseudomonadota</taxon>
        <taxon>Gammaproteobacteria</taxon>
        <taxon>Lysobacterales</taxon>
        <taxon>Lysobacteraceae</taxon>
        <taxon>Pseudoxanthomonas</taxon>
    </lineage>
</organism>
<dbReference type="CDD" id="cd11614">
    <property type="entry name" value="SAF_CpaB_FlgA_like"/>
    <property type="match status" value="1"/>
</dbReference>
<evidence type="ECO:0000313" key="10">
    <source>
        <dbReference type="Proteomes" id="UP000289784"/>
    </source>
</evidence>
<dbReference type="SMART" id="SM00858">
    <property type="entry name" value="SAF"/>
    <property type="match status" value="1"/>
</dbReference>
<proteinExistence type="inferred from homology"/>
<sequence length="215" mass="22372">MVRLLMLMLLALSPITSVLAGEYHPVDSIKTAALGALGPGVMGEVALDPALRMPRCEQPLQAAQSSAGTVEVGCPSGWRLYVPVKVRRMQQVLVLTRGVAAGETLGPDAFTTETRDAGRISGVAIADPAQAVGQVVRRMLPAGTVLGAGDLVSQRLVRRGDTVSLISVAGGLEVRMAGRALADGGQRDRVSVENLSSRKIVQGTVDAQGNVVVSR</sequence>
<accession>A0A4Q1JSK3</accession>
<evidence type="ECO:0000313" key="9">
    <source>
        <dbReference type="EMBL" id="RXR02685.1"/>
    </source>
</evidence>
<reference evidence="9 10" key="1">
    <citation type="submission" date="2019-01" db="EMBL/GenBank/DDBJ databases">
        <title>Pseudoxanthomonas composti sp. nov., isolated from compost.</title>
        <authorList>
            <person name="Yang G."/>
        </authorList>
    </citation>
    <scope>NUCLEOTIDE SEQUENCE [LARGE SCALE GENOMIC DNA]</scope>
    <source>
        <strain evidence="9 10">GSS15</strain>
    </source>
</reference>
<evidence type="ECO:0000256" key="1">
    <source>
        <dbReference type="ARBA" id="ARBA00004418"/>
    </source>
</evidence>
<name>A0A4Q1JSK3_9GAMM</name>
<dbReference type="GO" id="GO:0044780">
    <property type="term" value="P:bacterial-type flagellum assembly"/>
    <property type="evidence" value="ECO:0007669"/>
    <property type="project" value="InterPro"/>
</dbReference>
<feature type="domain" description="SAF" evidence="8">
    <location>
        <begin position="90"/>
        <end position="152"/>
    </location>
</feature>
<dbReference type="InterPro" id="IPR017585">
    <property type="entry name" value="SAF_FlgA"/>
</dbReference>
<keyword evidence="9" id="KW-0966">Cell projection</keyword>
<dbReference type="PANTHER" id="PTHR36307">
    <property type="entry name" value="FLAGELLA BASAL BODY P-RING FORMATION PROTEIN FLGA"/>
    <property type="match status" value="1"/>
</dbReference>
<dbReference type="OrthoDB" id="1669037at2"/>
<dbReference type="Pfam" id="PF13144">
    <property type="entry name" value="ChapFlgA"/>
    <property type="match status" value="1"/>
</dbReference>
<keyword evidence="10" id="KW-1185">Reference proteome</keyword>
<gene>
    <name evidence="9" type="primary">flgA</name>
    <name evidence="9" type="ORF">EPA99_14470</name>
</gene>
<protein>
    <recommendedName>
        <fullName evidence="3 7">Flagella basal body P-ring formation protein FlgA</fullName>
    </recommendedName>
</protein>
<dbReference type="PANTHER" id="PTHR36307:SF1">
    <property type="entry name" value="FLAGELLA BASAL BODY P-RING FORMATION PROTEIN FLGA"/>
    <property type="match status" value="1"/>
</dbReference>
<keyword evidence="7" id="KW-1005">Bacterial flagellum biogenesis</keyword>
<dbReference type="AlphaFoldDB" id="A0A4Q1JSK3"/>
<dbReference type="InterPro" id="IPR013974">
    <property type="entry name" value="SAF"/>
</dbReference>
<comment type="function">
    <text evidence="6 7">Involved in the assembly process of the P-ring formation. It may associate with FlgF on the rod constituting a structure essential for the P-ring assembly or may act as a modulator protein for the P-ring assembly.</text>
</comment>
<evidence type="ECO:0000256" key="7">
    <source>
        <dbReference type="RuleBase" id="RU362063"/>
    </source>
</evidence>
<keyword evidence="5 7" id="KW-0574">Periplasm</keyword>
<evidence type="ECO:0000256" key="2">
    <source>
        <dbReference type="ARBA" id="ARBA00010474"/>
    </source>
</evidence>
<dbReference type="EMBL" id="SAWZ01000008">
    <property type="protein sequence ID" value="RXR02685.1"/>
    <property type="molecule type" value="Genomic_DNA"/>
</dbReference>
<dbReference type="NCBIfam" id="TIGR03170">
    <property type="entry name" value="flgA_cterm"/>
    <property type="match status" value="1"/>
</dbReference>
<evidence type="ECO:0000256" key="3">
    <source>
        <dbReference type="ARBA" id="ARBA00014754"/>
    </source>
</evidence>
<comment type="caution">
    <text evidence="9">The sequence shown here is derived from an EMBL/GenBank/DDBJ whole genome shotgun (WGS) entry which is preliminary data.</text>
</comment>
<dbReference type="Proteomes" id="UP000289784">
    <property type="component" value="Unassembled WGS sequence"/>
</dbReference>
<comment type="subcellular location">
    <subcellularLocation>
        <location evidence="1 7">Periplasm</location>
    </subcellularLocation>
</comment>
<keyword evidence="4 7" id="KW-0732">Signal</keyword>
<dbReference type="Gene3D" id="2.30.30.760">
    <property type="match status" value="1"/>
</dbReference>
<feature type="chain" id="PRO_5021042968" description="Flagella basal body P-ring formation protein FlgA" evidence="7">
    <location>
        <begin position="21"/>
        <end position="215"/>
    </location>
</feature>